<evidence type="ECO:0000313" key="2">
    <source>
        <dbReference type="WBParaSite" id="HCON_00170000-00001"/>
    </source>
</evidence>
<protein>
    <submittedName>
        <fullName evidence="2">Secreted protein</fullName>
    </submittedName>
</protein>
<evidence type="ECO:0000313" key="1">
    <source>
        <dbReference type="Proteomes" id="UP000025227"/>
    </source>
</evidence>
<proteinExistence type="predicted"/>
<dbReference type="AlphaFoldDB" id="A0A7I4Z1R2"/>
<reference evidence="2" key="1">
    <citation type="submission" date="2020-12" db="UniProtKB">
        <authorList>
            <consortium name="WormBaseParasite"/>
        </authorList>
    </citation>
    <scope>IDENTIFICATION</scope>
    <source>
        <strain evidence="2">MHco3</strain>
    </source>
</reference>
<organism evidence="1 2">
    <name type="scientific">Haemonchus contortus</name>
    <name type="common">Barber pole worm</name>
    <dbReference type="NCBI Taxonomy" id="6289"/>
    <lineage>
        <taxon>Eukaryota</taxon>
        <taxon>Metazoa</taxon>
        <taxon>Ecdysozoa</taxon>
        <taxon>Nematoda</taxon>
        <taxon>Chromadorea</taxon>
        <taxon>Rhabditida</taxon>
        <taxon>Rhabditina</taxon>
        <taxon>Rhabditomorpha</taxon>
        <taxon>Strongyloidea</taxon>
        <taxon>Trichostrongylidae</taxon>
        <taxon>Haemonchus</taxon>
    </lineage>
</organism>
<accession>A0A7I4Z1R2</accession>
<dbReference type="Proteomes" id="UP000025227">
    <property type="component" value="Unplaced"/>
</dbReference>
<sequence length="130" mass="14327">MLKSWFANTVIVTCHALRLDHDLFGPRRNIWRSGKDSWLTCLVSLPDARPDRTPAEDGDAHAEAPERNLKLLHPCLGNYEGAEESSSCKVCVFDPCADSSTKKILIRETEGHLISVTNASRTSSTTTGTE</sequence>
<name>A0A7I4Z1R2_HAECO</name>
<dbReference type="WBParaSite" id="HCON_00170000-00001">
    <property type="protein sequence ID" value="HCON_00170000-00001"/>
    <property type="gene ID" value="HCON_00170000"/>
</dbReference>
<keyword evidence="1" id="KW-1185">Reference proteome</keyword>